<gene>
    <name evidence="3" type="ORF">NCTC9140_04642</name>
</gene>
<sequence>MLSINYQTENIIVDHLPIMVCWSTNYPQKSFTIKVYKGAELVSLIAREGNKTIVTLDAISLQSFTSYTIEVLTHGDNGENNVFKNSFTTSNLGHFSGRWVSGGHHFTNDIHYYRGKRNVVMRKTIYLDEELLDAYISIVGLGFYKLYINGKEVTRGELNTDWTNYAKIIYYDTYNIKPFINQPKNEVIVELADGWFNPAPLKLFGKYNLRETLTIGEPQVIADIYMKFADREMIIGSDADWQYCEGAYTFNNIYLGERLDMKLFRGDNTTDLLMPDWKNVVLSNGPEGRLVSSFIPKINHTLSLGAEHIHVVDEETFIIDFGAIVTGFIDLSITASENQRVELLYSEDVDENYELNTDSTLAGFVGKQVTEGVIIDGGIGAPARAEQKDAFECRSGKNHFINAFTCHSFRYVQLSGINIEQLNNVSGAFSTYCTKGKRGLLLLRSLHK</sequence>
<dbReference type="Pfam" id="PF08531">
    <property type="entry name" value="Bac_rhamnosid_N"/>
    <property type="match status" value="1"/>
</dbReference>
<dbReference type="EMBL" id="UGKQ01000007">
    <property type="protein sequence ID" value="STS82890.1"/>
    <property type="molecule type" value="Genomic_DNA"/>
</dbReference>
<dbReference type="PANTHER" id="PTHR33307">
    <property type="entry name" value="ALPHA-RHAMNOSIDASE (EUROFUNG)"/>
    <property type="match status" value="1"/>
</dbReference>
<feature type="domain" description="Alpha-L-rhamnosidase concanavalin-like" evidence="1">
    <location>
        <begin position="312"/>
        <end position="420"/>
    </location>
</feature>
<dbReference type="AlphaFoldDB" id="A0A377TY13"/>
<evidence type="ECO:0000313" key="4">
    <source>
        <dbReference type="Proteomes" id="UP000254938"/>
    </source>
</evidence>
<protein>
    <submittedName>
        <fullName evidence="3">Alpha-L-rhamnosidase family</fullName>
    </submittedName>
</protein>
<name>A0A377TY13_KLEPN</name>
<evidence type="ECO:0000259" key="1">
    <source>
        <dbReference type="Pfam" id="PF05592"/>
    </source>
</evidence>
<dbReference type="Gene3D" id="2.60.120.260">
    <property type="entry name" value="Galactose-binding domain-like"/>
    <property type="match status" value="2"/>
</dbReference>
<accession>A0A377TY13</accession>
<dbReference type="InterPro" id="IPR013737">
    <property type="entry name" value="Bac_rhamnosid_N"/>
</dbReference>
<evidence type="ECO:0000313" key="3">
    <source>
        <dbReference type="EMBL" id="STS82890.1"/>
    </source>
</evidence>
<evidence type="ECO:0000259" key="2">
    <source>
        <dbReference type="Pfam" id="PF08531"/>
    </source>
</evidence>
<reference evidence="3 4" key="1">
    <citation type="submission" date="2018-06" db="EMBL/GenBank/DDBJ databases">
        <authorList>
            <consortium name="Pathogen Informatics"/>
            <person name="Doyle S."/>
        </authorList>
    </citation>
    <scope>NUCLEOTIDE SEQUENCE [LARGE SCALE GENOMIC DNA]</scope>
    <source>
        <strain evidence="3 4">NCTC9140</strain>
    </source>
</reference>
<organism evidence="3 4">
    <name type="scientific">Klebsiella pneumoniae</name>
    <dbReference type="NCBI Taxonomy" id="573"/>
    <lineage>
        <taxon>Bacteria</taxon>
        <taxon>Pseudomonadati</taxon>
        <taxon>Pseudomonadota</taxon>
        <taxon>Gammaproteobacteria</taxon>
        <taxon>Enterobacterales</taxon>
        <taxon>Enterobacteriaceae</taxon>
        <taxon>Klebsiella/Raoultella group</taxon>
        <taxon>Klebsiella</taxon>
        <taxon>Klebsiella pneumoniae complex</taxon>
    </lineage>
</organism>
<dbReference type="Pfam" id="PF05592">
    <property type="entry name" value="Bac_rhamnosid"/>
    <property type="match status" value="1"/>
</dbReference>
<proteinExistence type="predicted"/>
<dbReference type="InterPro" id="IPR008902">
    <property type="entry name" value="Rhamnosid_concanavalin"/>
</dbReference>
<dbReference type="Proteomes" id="UP000254938">
    <property type="component" value="Unassembled WGS sequence"/>
</dbReference>
<feature type="domain" description="Bacterial alpha-L-rhamnosidase N-terminal" evidence="2">
    <location>
        <begin position="132"/>
        <end position="298"/>
    </location>
</feature>
<dbReference type="PANTHER" id="PTHR33307:SF6">
    <property type="entry name" value="ALPHA-RHAMNOSIDASE (EUROFUNG)-RELATED"/>
    <property type="match status" value="1"/>
</dbReference>
<dbReference type="InterPro" id="IPR016007">
    <property type="entry name" value="Alpha_rhamnosid"/>
</dbReference>